<comment type="subcellular location">
    <subcellularLocation>
        <location evidence="1">Cell membrane</location>
        <topology evidence="1">Multi-pass membrane protein</topology>
    </subcellularLocation>
</comment>
<evidence type="ECO:0000313" key="10">
    <source>
        <dbReference type="EMBL" id="MEN3156499.1"/>
    </source>
</evidence>
<feature type="transmembrane region" description="Helical" evidence="8">
    <location>
        <begin position="185"/>
        <end position="203"/>
    </location>
</feature>
<dbReference type="PANTHER" id="PTHR42718:SF46">
    <property type="entry name" value="BLR6921 PROTEIN"/>
    <property type="match status" value="1"/>
</dbReference>
<feature type="transmembrane region" description="Helical" evidence="8">
    <location>
        <begin position="344"/>
        <end position="365"/>
    </location>
</feature>
<dbReference type="AlphaFoldDB" id="A0ABD5L2F4"/>
<proteinExistence type="predicted"/>
<reference evidence="10 11" key="2">
    <citation type="submission" date="2024-05" db="EMBL/GenBank/DDBJ databases">
        <authorList>
            <person name="Zheng X."/>
        </authorList>
    </citation>
    <scope>NUCLEOTIDE SEQUENCE [LARGE SCALE GENOMIC DNA]</scope>
    <source>
        <strain evidence="10 11">C4-10</strain>
    </source>
</reference>
<keyword evidence="7" id="KW-0175">Coiled coil</keyword>
<evidence type="ECO:0000259" key="9">
    <source>
        <dbReference type="PROSITE" id="PS50850"/>
    </source>
</evidence>
<dbReference type="InterPro" id="IPR004638">
    <property type="entry name" value="EmrB-like"/>
</dbReference>
<feature type="transmembrane region" description="Helical" evidence="8">
    <location>
        <begin position="215"/>
        <end position="232"/>
    </location>
</feature>
<evidence type="ECO:0000313" key="11">
    <source>
        <dbReference type="Proteomes" id="UP001418804"/>
    </source>
</evidence>
<dbReference type="PRINTS" id="PR01036">
    <property type="entry name" value="TCRTETB"/>
</dbReference>
<feature type="coiled-coil region" evidence="7">
    <location>
        <begin position="487"/>
        <end position="514"/>
    </location>
</feature>
<evidence type="ECO:0000256" key="1">
    <source>
        <dbReference type="ARBA" id="ARBA00004651"/>
    </source>
</evidence>
<dbReference type="PANTHER" id="PTHR42718">
    <property type="entry name" value="MAJOR FACILITATOR SUPERFAMILY MULTIDRUG TRANSPORTER MFSC"/>
    <property type="match status" value="1"/>
</dbReference>
<gene>
    <name evidence="10" type="ORF">ABDD91_27045</name>
</gene>
<keyword evidence="3" id="KW-1003">Cell membrane</keyword>
<feature type="transmembrane region" description="Helical" evidence="8">
    <location>
        <begin position="385"/>
        <end position="406"/>
    </location>
</feature>
<evidence type="ECO:0000256" key="2">
    <source>
        <dbReference type="ARBA" id="ARBA00022448"/>
    </source>
</evidence>
<evidence type="ECO:0000256" key="7">
    <source>
        <dbReference type="SAM" id="Coils"/>
    </source>
</evidence>
<name>A0ABD5L2F4_PRIAR</name>
<dbReference type="InterPro" id="IPR020846">
    <property type="entry name" value="MFS_dom"/>
</dbReference>
<feature type="transmembrane region" description="Helical" evidence="8">
    <location>
        <begin position="35"/>
        <end position="52"/>
    </location>
</feature>
<sequence>MCLGIFICMIDSTIMNITLPAIQEDLHTTLETSSWMLNVYTMTIAVLAIPMARFADMFGRNKFYLLGLIVFGLGSLLCGLSMSANFLLIARFTQSLGAAILIPLSMVIGVGIMPTEKRMISLTLLGATQGLSTALGPTIGGIITEKLDWHWVFYVNIPICMIGVIACVFLLPLKQEKTVKAKIDWGGLIFSTIALFTATLVLIKGNSWGWTSQEALICYLTSMISLVLFIVIEKRVQDPMIKLSLFQDRQFLGSVLTVSAGYVFLIGVMVLLPQFLTRFQGKTELEAALLVTPVSAAIFFFSQLAGLLVKKVGFIVPVILGFLIMGSAYYLLENLSINSTTTEIITLCTLLGVGFSFIIATATIASTSSFEGELLTASQGVFSMLRQVGVVLAVAIFVGGLTNKIYQNQDKVMRYAQTQLNQLNIEKAEQTRVLRHTKNALYSDKEHVEVDSQLSKKQIDRMINQNAEDILKDMPLNKRKVAKPLIYKQVSEKIEKKQTEIDKYSKKVNEYGTDKIASSFSNLYKSTVPFVFVCAFLGFTFRKKNQKKIVTEQLKIN</sequence>
<keyword evidence="5 8" id="KW-1133">Transmembrane helix</keyword>
<dbReference type="Proteomes" id="UP001418804">
    <property type="component" value="Unassembled WGS sequence"/>
</dbReference>
<feature type="transmembrane region" description="Helical" evidence="8">
    <location>
        <begin position="314"/>
        <end position="332"/>
    </location>
</feature>
<keyword evidence="6 8" id="KW-0472">Membrane</keyword>
<feature type="transmembrane region" description="Helical" evidence="8">
    <location>
        <begin position="252"/>
        <end position="276"/>
    </location>
</feature>
<dbReference type="Pfam" id="PF07690">
    <property type="entry name" value="MFS_1"/>
    <property type="match status" value="1"/>
</dbReference>
<evidence type="ECO:0000256" key="4">
    <source>
        <dbReference type="ARBA" id="ARBA00022692"/>
    </source>
</evidence>
<organism evidence="10 11">
    <name type="scientific">Priestia aryabhattai</name>
    <name type="common">Bacillus aryabhattai</name>
    <dbReference type="NCBI Taxonomy" id="412384"/>
    <lineage>
        <taxon>Bacteria</taxon>
        <taxon>Bacillati</taxon>
        <taxon>Bacillota</taxon>
        <taxon>Bacilli</taxon>
        <taxon>Bacillales</taxon>
        <taxon>Bacillaceae</taxon>
        <taxon>Priestia</taxon>
    </lineage>
</organism>
<reference evidence="10 11" key="1">
    <citation type="submission" date="2024-05" db="EMBL/GenBank/DDBJ databases">
        <title>The mechanism of isolation and screening of efficient mineral weathering bacteria priestia aryabhattai c4-10 with weathered biotite.</title>
        <authorList>
            <person name="Yang S."/>
        </authorList>
    </citation>
    <scope>NUCLEOTIDE SEQUENCE [LARGE SCALE GENOMIC DNA]</scope>
    <source>
        <strain evidence="10 11">C4-10</strain>
    </source>
</reference>
<dbReference type="InterPro" id="IPR036259">
    <property type="entry name" value="MFS_trans_sf"/>
</dbReference>
<feature type="domain" description="Major facilitator superfamily (MFS) profile" evidence="9">
    <location>
        <begin position="1"/>
        <end position="439"/>
    </location>
</feature>
<dbReference type="Gene3D" id="1.20.1720.10">
    <property type="entry name" value="Multidrug resistance protein D"/>
    <property type="match status" value="1"/>
</dbReference>
<dbReference type="EMBL" id="JBDIVD010000003">
    <property type="protein sequence ID" value="MEN3156499.1"/>
    <property type="molecule type" value="Genomic_DNA"/>
</dbReference>
<dbReference type="Gene3D" id="1.20.1250.20">
    <property type="entry name" value="MFS general substrate transporter like domains"/>
    <property type="match status" value="1"/>
</dbReference>
<dbReference type="GO" id="GO:0005886">
    <property type="term" value="C:plasma membrane"/>
    <property type="evidence" value="ECO:0007669"/>
    <property type="project" value="UniProtKB-SubCell"/>
</dbReference>
<feature type="transmembrane region" description="Helical" evidence="8">
    <location>
        <begin position="64"/>
        <end position="89"/>
    </location>
</feature>
<protein>
    <submittedName>
        <fullName evidence="10">MFS transporter</fullName>
    </submittedName>
</protein>
<feature type="transmembrane region" description="Helical" evidence="8">
    <location>
        <begin position="288"/>
        <end position="308"/>
    </location>
</feature>
<dbReference type="CDD" id="cd17321">
    <property type="entry name" value="MFS_MMR_MDR_like"/>
    <property type="match status" value="1"/>
</dbReference>
<feature type="transmembrane region" description="Helical" evidence="8">
    <location>
        <begin position="151"/>
        <end position="173"/>
    </location>
</feature>
<comment type="caution">
    <text evidence="10">The sequence shown here is derived from an EMBL/GenBank/DDBJ whole genome shotgun (WGS) entry which is preliminary data.</text>
</comment>
<feature type="transmembrane region" description="Helical" evidence="8">
    <location>
        <begin position="95"/>
        <end position="113"/>
    </location>
</feature>
<evidence type="ECO:0000256" key="5">
    <source>
        <dbReference type="ARBA" id="ARBA00022989"/>
    </source>
</evidence>
<dbReference type="SUPFAM" id="SSF103473">
    <property type="entry name" value="MFS general substrate transporter"/>
    <property type="match status" value="1"/>
</dbReference>
<evidence type="ECO:0000256" key="6">
    <source>
        <dbReference type="ARBA" id="ARBA00023136"/>
    </source>
</evidence>
<accession>A0ABD5L2F4</accession>
<keyword evidence="2" id="KW-0813">Transport</keyword>
<keyword evidence="4 8" id="KW-0812">Transmembrane</keyword>
<dbReference type="NCBIfam" id="TIGR00711">
    <property type="entry name" value="efflux_EmrB"/>
    <property type="match status" value="1"/>
</dbReference>
<evidence type="ECO:0000256" key="8">
    <source>
        <dbReference type="SAM" id="Phobius"/>
    </source>
</evidence>
<dbReference type="InterPro" id="IPR011701">
    <property type="entry name" value="MFS"/>
</dbReference>
<evidence type="ECO:0000256" key="3">
    <source>
        <dbReference type="ARBA" id="ARBA00022475"/>
    </source>
</evidence>
<dbReference type="PROSITE" id="PS50850">
    <property type="entry name" value="MFS"/>
    <property type="match status" value="1"/>
</dbReference>